<dbReference type="SUPFAM" id="SSF52096">
    <property type="entry name" value="ClpP/crotonase"/>
    <property type="match status" value="1"/>
</dbReference>
<dbReference type="Gene3D" id="3.90.226.10">
    <property type="entry name" value="2-enoyl-CoA Hydratase, Chain A, domain 1"/>
    <property type="match status" value="1"/>
</dbReference>
<evidence type="ECO:0000313" key="2">
    <source>
        <dbReference type="EMBL" id="MFC0677886.1"/>
    </source>
</evidence>
<organism evidence="2 3">
    <name type="scientific">Lysobacter korlensis</name>
    <dbReference type="NCBI Taxonomy" id="553636"/>
    <lineage>
        <taxon>Bacteria</taxon>
        <taxon>Pseudomonadati</taxon>
        <taxon>Pseudomonadota</taxon>
        <taxon>Gammaproteobacteria</taxon>
        <taxon>Lysobacterales</taxon>
        <taxon>Lysobacteraceae</taxon>
        <taxon>Lysobacter</taxon>
    </lineage>
</organism>
<dbReference type="EMBL" id="JBHLTG010000001">
    <property type="protein sequence ID" value="MFC0677886.1"/>
    <property type="molecule type" value="Genomic_DNA"/>
</dbReference>
<dbReference type="RefSeq" id="WP_386666978.1">
    <property type="nucleotide sequence ID" value="NZ_JBHLTG010000001.1"/>
</dbReference>
<sequence length="268" mass="28327">MNEANDVSHPLLSLRDGPVARLRLNRPELHNAFDARLIAALTGALSAVAADPTVRVVVLEGAGASFSAGADLNWMRDMASASEEENRTDSLALARLMRSLNELPKPTIARVHGAAFGGGVGLVACCDIAIGAPEAKFGLTESKLGLLPAVISPYVIEAIGAREARRWFATAEIFDACTAARIGLLHDVVPAEDLDSAIQRQVDLLLKAGPLAAAQAKELVRRVATQTDPATLDADNAELIARLRVSPEGQEGLGAFLDKRKPAWCDAK</sequence>
<evidence type="ECO:0000313" key="3">
    <source>
        <dbReference type="Proteomes" id="UP001589896"/>
    </source>
</evidence>
<name>A0ABV6RLM4_9GAMM</name>
<dbReference type="Pfam" id="PF00378">
    <property type="entry name" value="ECH_1"/>
    <property type="match status" value="1"/>
</dbReference>
<dbReference type="InterPro" id="IPR001753">
    <property type="entry name" value="Enoyl-CoA_hydra/iso"/>
</dbReference>
<dbReference type="Gene3D" id="1.10.12.10">
    <property type="entry name" value="Lyase 2-enoyl-coa Hydratase, Chain A, domain 2"/>
    <property type="match status" value="1"/>
</dbReference>
<comment type="caution">
    <text evidence="2">The sequence shown here is derived from an EMBL/GenBank/DDBJ whole genome shotgun (WGS) entry which is preliminary data.</text>
</comment>
<dbReference type="CDD" id="cd06558">
    <property type="entry name" value="crotonase-like"/>
    <property type="match status" value="1"/>
</dbReference>
<evidence type="ECO:0000256" key="1">
    <source>
        <dbReference type="ARBA" id="ARBA00005254"/>
    </source>
</evidence>
<keyword evidence="3" id="KW-1185">Reference proteome</keyword>
<proteinExistence type="inferred from homology"/>
<dbReference type="PANTHER" id="PTHR42964:SF1">
    <property type="entry name" value="POLYKETIDE BIOSYNTHESIS ENOYL-COA HYDRATASE PKSH-RELATED"/>
    <property type="match status" value="1"/>
</dbReference>
<protein>
    <submittedName>
        <fullName evidence="2">Enoyl-CoA hydratase-related protein</fullName>
    </submittedName>
</protein>
<comment type="similarity">
    <text evidence="1">Belongs to the enoyl-CoA hydratase/isomerase family.</text>
</comment>
<gene>
    <name evidence="2" type="ORF">ACFFGH_08545</name>
</gene>
<dbReference type="InterPro" id="IPR051683">
    <property type="entry name" value="Enoyl-CoA_Hydratase/Isomerase"/>
</dbReference>
<dbReference type="PANTHER" id="PTHR42964">
    <property type="entry name" value="ENOYL-COA HYDRATASE"/>
    <property type="match status" value="1"/>
</dbReference>
<dbReference type="InterPro" id="IPR014748">
    <property type="entry name" value="Enoyl-CoA_hydra_C"/>
</dbReference>
<accession>A0ABV6RLM4</accession>
<reference evidence="2 3" key="1">
    <citation type="submission" date="2024-09" db="EMBL/GenBank/DDBJ databases">
        <authorList>
            <person name="Sun Q."/>
            <person name="Mori K."/>
        </authorList>
    </citation>
    <scope>NUCLEOTIDE SEQUENCE [LARGE SCALE GENOMIC DNA]</scope>
    <source>
        <strain evidence="2 3">KCTC 23076</strain>
    </source>
</reference>
<dbReference type="InterPro" id="IPR029045">
    <property type="entry name" value="ClpP/crotonase-like_dom_sf"/>
</dbReference>
<dbReference type="Proteomes" id="UP001589896">
    <property type="component" value="Unassembled WGS sequence"/>
</dbReference>